<organism evidence="1 2">
    <name type="scientific">Amphibalanus amphitrite</name>
    <name type="common">Striped barnacle</name>
    <name type="synonym">Balanus amphitrite</name>
    <dbReference type="NCBI Taxonomy" id="1232801"/>
    <lineage>
        <taxon>Eukaryota</taxon>
        <taxon>Metazoa</taxon>
        <taxon>Ecdysozoa</taxon>
        <taxon>Arthropoda</taxon>
        <taxon>Crustacea</taxon>
        <taxon>Multicrustacea</taxon>
        <taxon>Cirripedia</taxon>
        <taxon>Thoracica</taxon>
        <taxon>Thoracicalcarea</taxon>
        <taxon>Balanomorpha</taxon>
        <taxon>Balanoidea</taxon>
        <taxon>Balanidae</taxon>
        <taxon>Amphibalaninae</taxon>
        <taxon>Amphibalanus</taxon>
    </lineage>
</organism>
<sequence length="113" mass="12322">MLATLGLIVDEPRPGGTGHYNDGNAARTAFKRSEEFAAATGIDQQLIHRLHVVLQAVSCCLPLSSEALAAYCTETAELYVHHYAWYPMSLSTTLHRLLLHSAMFSSGACCLWA</sequence>
<reference evidence="1 2" key="1">
    <citation type="submission" date="2019-07" db="EMBL/GenBank/DDBJ databases">
        <title>Draft genome assembly of a fouling barnacle, Amphibalanus amphitrite (Darwin, 1854): The first reference genome for Thecostraca.</title>
        <authorList>
            <person name="Kim W."/>
        </authorList>
    </citation>
    <scope>NUCLEOTIDE SEQUENCE [LARGE SCALE GENOMIC DNA]</scope>
    <source>
        <strain evidence="1">SNU_AA5</strain>
        <tissue evidence="1">Soma without cirri and trophi</tissue>
    </source>
</reference>
<accession>A0A6A4VZW4</accession>
<evidence type="ECO:0000313" key="2">
    <source>
        <dbReference type="Proteomes" id="UP000440578"/>
    </source>
</evidence>
<dbReference type="EMBL" id="VIIS01001431">
    <property type="protein sequence ID" value="KAF0298469.1"/>
    <property type="molecule type" value="Genomic_DNA"/>
</dbReference>
<gene>
    <name evidence="1" type="ORF">FJT64_000458</name>
</gene>
<evidence type="ECO:0000313" key="1">
    <source>
        <dbReference type="EMBL" id="KAF0298469.1"/>
    </source>
</evidence>
<keyword evidence="2" id="KW-1185">Reference proteome</keyword>
<dbReference type="OrthoDB" id="6750366at2759"/>
<dbReference type="Proteomes" id="UP000440578">
    <property type="component" value="Unassembled WGS sequence"/>
</dbReference>
<comment type="caution">
    <text evidence="1">The sequence shown here is derived from an EMBL/GenBank/DDBJ whole genome shotgun (WGS) entry which is preliminary data.</text>
</comment>
<proteinExistence type="predicted"/>
<dbReference type="AlphaFoldDB" id="A0A6A4VZW4"/>
<name>A0A6A4VZW4_AMPAM</name>
<protein>
    <submittedName>
        <fullName evidence="1">Uncharacterized protein</fullName>
    </submittedName>
</protein>